<evidence type="ECO:0000313" key="9">
    <source>
        <dbReference type="Proteomes" id="UP000654075"/>
    </source>
</evidence>
<evidence type="ECO:0000256" key="2">
    <source>
        <dbReference type="ARBA" id="ARBA00005861"/>
    </source>
</evidence>
<keyword evidence="9" id="KW-1185">Reference proteome</keyword>
<feature type="domain" description="GST C-terminal" evidence="7">
    <location>
        <begin position="115"/>
        <end position="239"/>
    </location>
</feature>
<dbReference type="OrthoDB" id="410118at2759"/>
<sequence length="247" mass="27559">MSKATVIFASSPAQIPTAPVDGKITTVYWNICGLGQSVRYALELAGVDYVDVRVHWGPGNPGSPEYKQMWFDRKGDIGDVMLFANLPYLMDGEVALAQSNTILRYIGRKFGLMGDPSAAHIIDLIFDQAADFDAPSTGLSYREGLPGLKRYFETALPGQLSQWERLLGDKPYMTGEQVTVADLKVYETLRKLKLMDEQPEVAVGVFSQFQRLLAFIARVEALPAMKRYLSSDQFLARPLNNEHAQFK</sequence>
<dbReference type="InterPro" id="IPR036249">
    <property type="entry name" value="Thioredoxin-like_sf"/>
</dbReference>
<comment type="function">
    <text evidence="1">Conjugation of reduced glutathione to a wide number of exogenous and endogenous hydrophobic electrophiles.</text>
</comment>
<dbReference type="SFLD" id="SFLDS00019">
    <property type="entry name" value="Glutathione_Transferase_(cytos"/>
    <property type="match status" value="1"/>
</dbReference>
<reference evidence="8" key="1">
    <citation type="submission" date="2021-02" db="EMBL/GenBank/DDBJ databases">
        <authorList>
            <person name="Dougan E. K."/>
            <person name="Rhodes N."/>
            <person name="Thang M."/>
            <person name="Chan C."/>
        </authorList>
    </citation>
    <scope>NUCLEOTIDE SEQUENCE</scope>
</reference>
<dbReference type="OMA" id="MAPTFAY"/>
<evidence type="ECO:0000256" key="4">
    <source>
        <dbReference type="ARBA" id="ARBA00022679"/>
    </source>
</evidence>
<dbReference type="SUPFAM" id="SSF47616">
    <property type="entry name" value="GST C-terminal domain-like"/>
    <property type="match status" value="1"/>
</dbReference>
<dbReference type="PROSITE" id="PS50405">
    <property type="entry name" value="GST_CTER"/>
    <property type="match status" value="1"/>
</dbReference>
<evidence type="ECO:0000256" key="1">
    <source>
        <dbReference type="ARBA" id="ARBA00003701"/>
    </source>
</evidence>
<dbReference type="EMBL" id="CAJNNV010028102">
    <property type="protein sequence ID" value="CAE8623020.1"/>
    <property type="molecule type" value="Genomic_DNA"/>
</dbReference>
<dbReference type="InterPro" id="IPR040079">
    <property type="entry name" value="Glutathione_S-Trfase"/>
</dbReference>
<comment type="caution">
    <text evidence="8">The sequence shown here is derived from an EMBL/GenBank/DDBJ whole genome shotgun (WGS) entry which is preliminary data.</text>
</comment>
<dbReference type="Pfam" id="PF02798">
    <property type="entry name" value="GST_N"/>
    <property type="match status" value="1"/>
</dbReference>
<comment type="catalytic activity">
    <reaction evidence="5">
        <text>RX + glutathione = an S-substituted glutathione + a halide anion + H(+)</text>
        <dbReference type="Rhea" id="RHEA:16437"/>
        <dbReference type="ChEBI" id="CHEBI:15378"/>
        <dbReference type="ChEBI" id="CHEBI:16042"/>
        <dbReference type="ChEBI" id="CHEBI:17792"/>
        <dbReference type="ChEBI" id="CHEBI:57925"/>
        <dbReference type="ChEBI" id="CHEBI:90779"/>
        <dbReference type="EC" id="2.5.1.18"/>
    </reaction>
</comment>
<dbReference type="Pfam" id="PF14497">
    <property type="entry name" value="GST_C_3"/>
    <property type="match status" value="1"/>
</dbReference>
<accession>A0A813G9Z3</accession>
<dbReference type="GO" id="GO:0004364">
    <property type="term" value="F:glutathione transferase activity"/>
    <property type="evidence" value="ECO:0007669"/>
    <property type="project" value="UniProtKB-EC"/>
</dbReference>
<protein>
    <recommendedName>
        <fullName evidence="3">glutathione transferase</fullName>
        <ecNumber evidence="3">2.5.1.18</ecNumber>
    </recommendedName>
</protein>
<dbReference type="PANTHER" id="PTHR11571:SF222">
    <property type="entry name" value="GLUTATHIONE TRANSFERASE"/>
    <property type="match status" value="1"/>
</dbReference>
<evidence type="ECO:0000256" key="5">
    <source>
        <dbReference type="ARBA" id="ARBA00047960"/>
    </source>
</evidence>
<dbReference type="PROSITE" id="PS50404">
    <property type="entry name" value="GST_NTER"/>
    <property type="match status" value="1"/>
</dbReference>
<dbReference type="AlphaFoldDB" id="A0A813G9Z3"/>
<dbReference type="Gene3D" id="1.20.1050.130">
    <property type="match status" value="1"/>
</dbReference>
<comment type="similarity">
    <text evidence="2">Belongs to the GST superfamily. Mu family.</text>
</comment>
<dbReference type="PANTHER" id="PTHR11571">
    <property type="entry name" value="GLUTATHIONE S-TRANSFERASE"/>
    <property type="match status" value="1"/>
</dbReference>
<dbReference type="InterPro" id="IPR036282">
    <property type="entry name" value="Glutathione-S-Trfase_C_sf"/>
</dbReference>
<dbReference type="Proteomes" id="UP000654075">
    <property type="component" value="Unassembled WGS sequence"/>
</dbReference>
<evidence type="ECO:0000256" key="3">
    <source>
        <dbReference type="ARBA" id="ARBA00012452"/>
    </source>
</evidence>
<organism evidence="8 9">
    <name type="scientific">Polarella glacialis</name>
    <name type="common">Dinoflagellate</name>
    <dbReference type="NCBI Taxonomy" id="89957"/>
    <lineage>
        <taxon>Eukaryota</taxon>
        <taxon>Sar</taxon>
        <taxon>Alveolata</taxon>
        <taxon>Dinophyceae</taxon>
        <taxon>Suessiales</taxon>
        <taxon>Suessiaceae</taxon>
        <taxon>Polarella</taxon>
    </lineage>
</organism>
<evidence type="ECO:0000259" key="6">
    <source>
        <dbReference type="PROSITE" id="PS50404"/>
    </source>
</evidence>
<dbReference type="InterPro" id="IPR010987">
    <property type="entry name" value="Glutathione-S-Trfase_C-like"/>
</dbReference>
<dbReference type="EC" id="2.5.1.18" evidence="3"/>
<feature type="domain" description="GST N-terminal" evidence="6">
    <location>
        <begin position="22"/>
        <end position="114"/>
    </location>
</feature>
<proteinExistence type="inferred from homology"/>
<dbReference type="GO" id="GO:0006749">
    <property type="term" value="P:glutathione metabolic process"/>
    <property type="evidence" value="ECO:0007669"/>
    <property type="project" value="TreeGrafter"/>
</dbReference>
<dbReference type="InterPro" id="IPR004045">
    <property type="entry name" value="Glutathione_S-Trfase_N"/>
</dbReference>
<evidence type="ECO:0000259" key="7">
    <source>
        <dbReference type="PROSITE" id="PS50405"/>
    </source>
</evidence>
<evidence type="ECO:0000313" key="8">
    <source>
        <dbReference type="EMBL" id="CAE8623020.1"/>
    </source>
</evidence>
<dbReference type="InterPro" id="IPR050213">
    <property type="entry name" value="GST_superfamily"/>
</dbReference>
<dbReference type="InterPro" id="IPR004046">
    <property type="entry name" value="GST_C"/>
</dbReference>
<keyword evidence="4" id="KW-0808">Transferase</keyword>
<dbReference type="SUPFAM" id="SSF52833">
    <property type="entry name" value="Thioredoxin-like"/>
    <property type="match status" value="1"/>
</dbReference>
<gene>
    <name evidence="8" type="ORF">PGLA1383_LOCUS40376</name>
</gene>
<name>A0A813G9Z3_POLGL</name>